<dbReference type="Pfam" id="PF14595">
    <property type="entry name" value="Thioredoxin_9"/>
    <property type="match status" value="1"/>
</dbReference>
<dbReference type="InterPro" id="IPR036249">
    <property type="entry name" value="Thioredoxin-like_sf"/>
</dbReference>
<dbReference type="Gene3D" id="3.40.30.10">
    <property type="entry name" value="Glutaredoxin"/>
    <property type="match status" value="1"/>
</dbReference>
<protein>
    <submittedName>
        <fullName evidence="1">Thioredoxin family protein</fullName>
    </submittedName>
</protein>
<reference evidence="1 2" key="1">
    <citation type="submission" date="2021-03" db="EMBL/GenBank/DDBJ databases">
        <title>Isolation and description of Capnocytophaga bilenii sp. nov., a novel Capnocytophaga species, isolated from a gingivitis subject.</title>
        <authorList>
            <person name="Antezack A."/>
            <person name="Monnet-Corti V."/>
            <person name="La Scola B."/>
        </authorList>
    </citation>
    <scope>NUCLEOTIDE SEQUENCE [LARGE SCALE GENOMIC DNA]</scope>
    <source>
        <strain evidence="1 2">Marseille-Q4570</strain>
    </source>
</reference>
<proteinExistence type="predicted"/>
<dbReference type="RefSeq" id="WP_208059412.1">
    <property type="nucleotide sequence ID" value="NZ_JAGDYP010000011.1"/>
</dbReference>
<sequence length="201" mass="23128">MIIRDSLLKSVSYETYRHLIDKYEAEGKSSGTEQTEDRIHYTALNQKRYKRLDKTIVIPEDKAAFFKNYPHSLCLLVITESWCADAAQILPVVHKITELNPKLTMKIVFRDENEELMNLFLTNGGKAIPIVIFLDLQDNVLAYWGSRPSAAKKMVDDFKAAHGSLTPEFKEDLQKWYNQDKGLTIVDDFINVMQTLPTLDL</sequence>
<keyword evidence="2" id="KW-1185">Reference proteome</keyword>
<name>A0ABS3Q0A8_9FLAO</name>
<accession>A0ABS3Q0A8</accession>
<gene>
    <name evidence="1" type="ORF">J4N46_11480</name>
</gene>
<organism evidence="1 2">
    <name type="scientific">Capnocytophaga bilenii</name>
    <dbReference type="NCBI Taxonomy" id="2819369"/>
    <lineage>
        <taxon>Bacteria</taxon>
        <taxon>Pseudomonadati</taxon>
        <taxon>Bacteroidota</taxon>
        <taxon>Flavobacteriia</taxon>
        <taxon>Flavobacteriales</taxon>
        <taxon>Flavobacteriaceae</taxon>
        <taxon>Capnocytophaga</taxon>
    </lineage>
</organism>
<evidence type="ECO:0000313" key="1">
    <source>
        <dbReference type="EMBL" id="MBO1885016.1"/>
    </source>
</evidence>
<dbReference type="Proteomes" id="UP000681610">
    <property type="component" value="Unassembled WGS sequence"/>
</dbReference>
<comment type="caution">
    <text evidence="1">The sequence shown here is derived from an EMBL/GenBank/DDBJ whole genome shotgun (WGS) entry which is preliminary data.</text>
</comment>
<evidence type="ECO:0000313" key="2">
    <source>
        <dbReference type="Proteomes" id="UP000681610"/>
    </source>
</evidence>
<dbReference type="EMBL" id="JAGDYP010000011">
    <property type="protein sequence ID" value="MBO1885016.1"/>
    <property type="molecule type" value="Genomic_DNA"/>
</dbReference>
<dbReference type="SUPFAM" id="SSF52833">
    <property type="entry name" value="Thioredoxin-like"/>
    <property type="match status" value="1"/>
</dbReference>